<accession>A0A8J7I2E4</accession>
<dbReference type="EMBL" id="JAECZA010000033">
    <property type="protein sequence ID" value="MBH8573460.1"/>
    <property type="molecule type" value="Genomic_DNA"/>
</dbReference>
<gene>
    <name evidence="1" type="ORF">I8752_10620</name>
</gene>
<keyword evidence="2" id="KW-1185">Reference proteome</keyword>
<dbReference type="Proteomes" id="UP000662314">
    <property type="component" value="Unassembled WGS sequence"/>
</dbReference>
<name>A0A8J7I2E4_9NOST</name>
<dbReference type="RefSeq" id="WP_214432282.1">
    <property type="nucleotide sequence ID" value="NZ_JAECZA010000033.1"/>
</dbReference>
<protein>
    <submittedName>
        <fullName evidence="1">Uncharacterized protein</fullName>
    </submittedName>
</protein>
<evidence type="ECO:0000313" key="2">
    <source>
        <dbReference type="Proteomes" id="UP000662314"/>
    </source>
</evidence>
<evidence type="ECO:0000313" key="1">
    <source>
        <dbReference type="EMBL" id="MBH8573460.1"/>
    </source>
</evidence>
<comment type="caution">
    <text evidence="1">The sequence shown here is derived from an EMBL/GenBank/DDBJ whole genome shotgun (WGS) entry which is preliminary data.</text>
</comment>
<sequence length="52" mass="5784">MDIELKSLPVSTASPNIFLLFTGCRYSGDRFTSRASIVDIFLCEQPTIMIGK</sequence>
<reference evidence="1 2" key="1">
    <citation type="journal article" date="2021" name="Int. J. Syst. Evol. Microbiol.">
        <title>Amazonocrinis nigriterrae gen. nov., sp. nov., Atlanticothrix silvestris gen. nov., sp. nov. and Dendronalium phyllosphericum gen. nov., sp. nov., nostocacean cyanobacteria from Brazilian environments.</title>
        <authorList>
            <person name="Alvarenga D.O."/>
            <person name="Andreote A.P.D."/>
            <person name="Branco L.H.Z."/>
            <person name="Delbaje E."/>
            <person name="Cruz R.B."/>
            <person name="Varani A.M."/>
            <person name="Fiore M.F."/>
        </authorList>
    </citation>
    <scope>NUCLEOTIDE SEQUENCE [LARGE SCALE GENOMIC DNA]</scope>
    <source>
        <strain evidence="1 2">CENA369</strain>
    </source>
</reference>
<dbReference type="PROSITE" id="PS51257">
    <property type="entry name" value="PROKAR_LIPOPROTEIN"/>
    <property type="match status" value="1"/>
</dbReference>
<organism evidence="1 2">
    <name type="scientific">Dendronalium phyllosphericum CENA369</name>
    <dbReference type="NCBI Taxonomy" id="1725256"/>
    <lineage>
        <taxon>Bacteria</taxon>
        <taxon>Bacillati</taxon>
        <taxon>Cyanobacteriota</taxon>
        <taxon>Cyanophyceae</taxon>
        <taxon>Nostocales</taxon>
        <taxon>Nostocaceae</taxon>
        <taxon>Dendronalium</taxon>
        <taxon>Dendronalium phyllosphericum</taxon>
    </lineage>
</organism>
<dbReference type="AlphaFoldDB" id="A0A8J7I2E4"/>
<proteinExistence type="predicted"/>